<evidence type="ECO:0000256" key="7">
    <source>
        <dbReference type="ARBA" id="ARBA00049047"/>
    </source>
</evidence>
<dbReference type="GO" id="GO:0004834">
    <property type="term" value="F:tryptophan synthase activity"/>
    <property type="evidence" value="ECO:0007669"/>
    <property type="project" value="UniProtKB-EC"/>
</dbReference>
<dbReference type="EC" id="4.2.1.20" evidence="8"/>
<dbReference type="HAMAP" id="MF_00131">
    <property type="entry name" value="Trp_synth_alpha"/>
    <property type="match status" value="1"/>
</dbReference>
<dbReference type="NCBIfam" id="TIGR00262">
    <property type="entry name" value="trpA"/>
    <property type="match status" value="1"/>
</dbReference>
<evidence type="ECO:0000256" key="4">
    <source>
        <dbReference type="ARBA" id="ARBA00022822"/>
    </source>
</evidence>
<protein>
    <recommendedName>
        <fullName evidence="8">Tryptophan synthase alpha chain</fullName>
        <ecNumber evidence="8">4.2.1.20</ecNumber>
    </recommendedName>
</protein>
<gene>
    <name evidence="8 10" type="primary">trpA</name>
    <name evidence="10" type="ORF">R5A26_17510</name>
</gene>
<dbReference type="CDD" id="cd04724">
    <property type="entry name" value="Tryptophan_synthase_alpha"/>
    <property type="match status" value="1"/>
</dbReference>
<keyword evidence="6 8" id="KW-0456">Lyase</keyword>
<comment type="catalytic activity">
    <reaction evidence="7 8">
        <text>(1S,2R)-1-C-(indol-3-yl)glycerol 3-phosphate + L-serine = D-glyceraldehyde 3-phosphate + L-tryptophan + H2O</text>
        <dbReference type="Rhea" id="RHEA:10532"/>
        <dbReference type="ChEBI" id="CHEBI:15377"/>
        <dbReference type="ChEBI" id="CHEBI:33384"/>
        <dbReference type="ChEBI" id="CHEBI:57912"/>
        <dbReference type="ChEBI" id="CHEBI:58866"/>
        <dbReference type="ChEBI" id="CHEBI:59776"/>
        <dbReference type="EC" id="4.2.1.20"/>
    </reaction>
</comment>
<dbReference type="InterPro" id="IPR011060">
    <property type="entry name" value="RibuloseP-bd_barrel"/>
</dbReference>
<keyword evidence="5 8" id="KW-0057">Aromatic amino acid biosynthesis</keyword>
<evidence type="ECO:0000256" key="9">
    <source>
        <dbReference type="RuleBase" id="RU003662"/>
    </source>
</evidence>
<dbReference type="Gene3D" id="3.20.20.70">
    <property type="entry name" value="Aldolase class I"/>
    <property type="match status" value="1"/>
</dbReference>
<organism evidence="10 11">
    <name type="scientific">Streptomyces prunicolor</name>
    <dbReference type="NCBI Taxonomy" id="67348"/>
    <lineage>
        <taxon>Bacteria</taxon>
        <taxon>Bacillati</taxon>
        <taxon>Actinomycetota</taxon>
        <taxon>Actinomycetes</taxon>
        <taxon>Kitasatosporales</taxon>
        <taxon>Streptomycetaceae</taxon>
        <taxon>Streptomyces</taxon>
    </lineage>
</organism>
<evidence type="ECO:0000313" key="11">
    <source>
        <dbReference type="Proteomes" id="UP001187346"/>
    </source>
</evidence>
<comment type="subunit">
    <text evidence="2 8">Tetramer of two alpha and two beta chains.</text>
</comment>
<keyword evidence="4 8" id="KW-0822">Tryptophan biosynthesis</keyword>
<proteinExistence type="inferred from homology"/>
<dbReference type="Proteomes" id="UP001187346">
    <property type="component" value="Unassembled WGS sequence"/>
</dbReference>
<name>A0ABU4FAY9_9ACTN</name>
<comment type="similarity">
    <text evidence="8 9">Belongs to the TrpA family.</text>
</comment>
<dbReference type="PANTHER" id="PTHR43406:SF1">
    <property type="entry name" value="TRYPTOPHAN SYNTHASE ALPHA CHAIN, CHLOROPLASTIC"/>
    <property type="match status" value="1"/>
</dbReference>
<dbReference type="InterPro" id="IPR013785">
    <property type="entry name" value="Aldolase_TIM"/>
</dbReference>
<evidence type="ECO:0000256" key="1">
    <source>
        <dbReference type="ARBA" id="ARBA00004733"/>
    </source>
</evidence>
<comment type="pathway">
    <text evidence="1 8">Amino-acid biosynthesis; L-tryptophan biosynthesis; L-tryptophan from chorismate: step 5/5.</text>
</comment>
<dbReference type="RefSeq" id="WP_317771955.1">
    <property type="nucleotide sequence ID" value="NZ_JAWMAJ010000052.1"/>
</dbReference>
<keyword evidence="11" id="KW-1185">Reference proteome</keyword>
<comment type="function">
    <text evidence="8">The alpha subunit is responsible for the aldol cleavage of indoleglycerol phosphate to indole and glyceraldehyde 3-phosphate.</text>
</comment>
<comment type="caution">
    <text evidence="8">Lacks conserved residue(s) required for the propagation of feature annotation.</text>
</comment>
<reference evidence="10 11" key="1">
    <citation type="submission" date="2023-10" db="EMBL/GenBank/DDBJ databases">
        <title>Characterization of rhizosphere-enriched actinobacteria from wheat plants lab-grown on chernevaya soil.</title>
        <authorList>
            <person name="Tikhonova E.N."/>
            <person name="Konopkin A."/>
            <person name="Kravchenko I.K."/>
        </authorList>
    </citation>
    <scope>NUCLEOTIDE SEQUENCE [LARGE SCALE GENOMIC DNA]</scope>
    <source>
        <strain evidence="10 11">RR29</strain>
    </source>
</reference>
<evidence type="ECO:0000313" key="10">
    <source>
        <dbReference type="EMBL" id="MDV7217752.1"/>
    </source>
</evidence>
<evidence type="ECO:0000256" key="5">
    <source>
        <dbReference type="ARBA" id="ARBA00023141"/>
    </source>
</evidence>
<dbReference type="SUPFAM" id="SSF51366">
    <property type="entry name" value="Ribulose-phoshate binding barrel"/>
    <property type="match status" value="1"/>
</dbReference>
<evidence type="ECO:0000256" key="3">
    <source>
        <dbReference type="ARBA" id="ARBA00022605"/>
    </source>
</evidence>
<feature type="active site" description="Proton acceptor" evidence="8">
    <location>
        <position position="69"/>
    </location>
</feature>
<sequence length="294" mass="30197">MTTSTPPSWSAAGLDHALARSRAEQRAALGLYLPVGYPTRAAGLDALHLMAKHADVLQLGVPHTDPVLDGPVIRRAAAQALDAGFRMRDLFDAATELTAAGTTAVLAMSYWKPIEVYGPRAFAEELAAAGVAGMLVPDLPETGTGTGTKTETDAETGTAASTWQRAAHAAGLHTSTLIPPRASDAHLAALGSVTSGLIHVPATPGLTGARRPLSPYLPHLVRRVRTLTGLPVAVGIGIGTPDQAAQASAYADSVIVGSAVIRRMHAQPGAAAVTAAEAARDFAEGVRRARPPST</sequence>
<evidence type="ECO:0000256" key="8">
    <source>
        <dbReference type="HAMAP-Rule" id="MF_00131"/>
    </source>
</evidence>
<dbReference type="EMBL" id="JAWMAJ010000052">
    <property type="protein sequence ID" value="MDV7217752.1"/>
    <property type="molecule type" value="Genomic_DNA"/>
</dbReference>
<dbReference type="Pfam" id="PF00290">
    <property type="entry name" value="Trp_syntA"/>
    <property type="match status" value="1"/>
</dbReference>
<accession>A0ABU4FAY9</accession>
<evidence type="ECO:0000256" key="6">
    <source>
        <dbReference type="ARBA" id="ARBA00023239"/>
    </source>
</evidence>
<dbReference type="InterPro" id="IPR002028">
    <property type="entry name" value="Trp_synthase_suA"/>
</dbReference>
<evidence type="ECO:0000256" key="2">
    <source>
        <dbReference type="ARBA" id="ARBA00011270"/>
    </source>
</evidence>
<comment type="caution">
    <text evidence="10">The sequence shown here is derived from an EMBL/GenBank/DDBJ whole genome shotgun (WGS) entry which is preliminary data.</text>
</comment>
<keyword evidence="3 8" id="KW-0028">Amino-acid biosynthesis</keyword>
<dbReference type="PANTHER" id="PTHR43406">
    <property type="entry name" value="TRYPTOPHAN SYNTHASE, ALPHA CHAIN"/>
    <property type="match status" value="1"/>
</dbReference>